<protein>
    <submittedName>
        <fullName evidence="1">Uncharacterized protein</fullName>
    </submittedName>
</protein>
<comment type="caution">
    <text evidence="1">The sequence shown here is derived from an EMBL/GenBank/DDBJ whole genome shotgun (WGS) entry which is preliminary data.</text>
</comment>
<proteinExistence type="predicted"/>
<dbReference type="EMBL" id="BARU01001896">
    <property type="protein sequence ID" value="GAH21907.1"/>
    <property type="molecule type" value="Genomic_DNA"/>
</dbReference>
<gene>
    <name evidence="1" type="ORF">S03H2_04706</name>
</gene>
<accession>X1DNY7</accession>
<sequence length="49" mass="6095">LGKDFLFSFKYKILYVIYIKKNAKRNNVEKKFLFNNWHNVFHLFILARD</sequence>
<organism evidence="1">
    <name type="scientific">marine sediment metagenome</name>
    <dbReference type="NCBI Taxonomy" id="412755"/>
    <lineage>
        <taxon>unclassified sequences</taxon>
        <taxon>metagenomes</taxon>
        <taxon>ecological metagenomes</taxon>
    </lineage>
</organism>
<evidence type="ECO:0000313" key="1">
    <source>
        <dbReference type="EMBL" id="GAH21907.1"/>
    </source>
</evidence>
<dbReference type="AlphaFoldDB" id="X1DNY7"/>
<feature type="non-terminal residue" evidence="1">
    <location>
        <position position="1"/>
    </location>
</feature>
<name>X1DNY7_9ZZZZ</name>
<reference evidence="1" key="1">
    <citation type="journal article" date="2014" name="Front. Microbiol.">
        <title>High frequency of phylogenetically diverse reductive dehalogenase-homologous genes in deep subseafloor sedimentary metagenomes.</title>
        <authorList>
            <person name="Kawai M."/>
            <person name="Futagami T."/>
            <person name="Toyoda A."/>
            <person name="Takaki Y."/>
            <person name="Nishi S."/>
            <person name="Hori S."/>
            <person name="Arai W."/>
            <person name="Tsubouchi T."/>
            <person name="Morono Y."/>
            <person name="Uchiyama I."/>
            <person name="Ito T."/>
            <person name="Fujiyama A."/>
            <person name="Inagaki F."/>
            <person name="Takami H."/>
        </authorList>
    </citation>
    <scope>NUCLEOTIDE SEQUENCE</scope>
    <source>
        <strain evidence="1">Expedition CK06-06</strain>
    </source>
</reference>